<dbReference type="Proteomes" id="UP000009168">
    <property type="component" value="Unassembled WGS sequence"/>
</dbReference>
<reference evidence="5" key="1">
    <citation type="journal article" date="2006" name="PLoS Biol.">
        <title>Macronuclear genome sequence of the ciliate Tetrahymena thermophila, a model eukaryote.</title>
        <authorList>
            <person name="Eisen J.A."/>
            <person name="Coyne R.S."/>
            <person name="Wu M."/>
            <person name="Wu D."/>
            <person name="Thiagarajan M."/>
            <person name="Wortman J.R."/>
            <person name="Badger J.H."/>
            <person name="Ren Q."/>
            <person name="Amedeo P."/>
            <person name="Jones K.M."/>
            <person name="Tallon L.J."/>
            <person name="Delcher A.L."/>
            <person name="Salzberg S.L."/>
            <person name="Silva J.C."/>
            <person name="Haas B.J."/>
            <person name="Majoros W.H."/>
            <person name="Farzad M."/>
            <person name="Carlton J.M."/>
            <person name="Smith R.K. Jr."/>
            <person name="Garg J."/>
            <person name="Pearlman R.E."/>
            <person name="Karrer K.M."/>
            <person name="Sun L."/>
            <person name="Manning G."/>
            <person name="Elde N.C."/>
            <person name="Turkewitz A.P."/>
            <person name="Asai D.J."/>
            <person name="Wilkes D.E."/>
            <person name="Wang Y."/>
            <person name="Cai H."/>
            <person name="Collins K."/>
            <person name="Stewart B.A."/>
            <person name="Lee S.R."/>
            <person name="Wilamowska K."/>
            <person name="Weinberg Z."/>
            <person name="Ruzzo W.L."/>
            <person name="Wloga D."/>
            <person name="Gaertig J."/>
            <person name="Frankel J."/>
            <person name="Tsao C.-C."/>
            <person name="Gorovsky M.A."/>
            <person name="Keeling P.J."/>
            <person name="Waller R.F."/>
            <person name="Patron N.J."/>
            <person name="Cherry J.M."/>
            <person name="Stover N.A."/>
            <person name="Krieger C.J."/>
            <person name="del Toro C."/>
            <person name="Ryder H.F."/>
            <person name="Williamson S.C."/>
            <person name="Barbeau R.A."/>
            <person name="Hamilton E.P."/>
            <person name="Orias E."/>
        </authorList>
    </citation>
    <scope>NUCLEOTIDE SEQUENCE [LARGE SCALE GENOMIC DNA]</scope>
    <source>
        <strain evidence="5">SB210</strain>
    </source>
</reference>
<evidence type="ECO:0000256" key="1">
    <source>
        <dbReference type="SAM" id="MobiDB-lite"/>
    </source>
</evidence>
<protein>
    <submittedName>
        <fullName evidence="4">Transmembrane protein, putative</fullName>
    </submittedName>
</protein>
<evidence type="ECO:0000313" key="4">
    <source>
        <dbReference type="EMBL" id="EAR99680.3"/>
    </source>
</evidence>
<keyword evidence="2 4" id="KW-0812">Transmembrane</keyword>
<feature type="compositionally biased region" description="Polar residues" evidence="1">
    <location>
        <begin position="260"/>
        <end position="284"/>
    </location>
</feature>
<dbReference type="AlphaFoldDB" id="I7MFE0"/>
<dbReference type="GeneID" id="7831827"/>
<name>I7MFE0_TETTS</name>
<organism evidence="4 5">
    <name type="scientific">Tetrahymena thermophila (strain SB210)</name>
    <dbReference type="NCBI Taxonomy" id="312017"/>
    <lineage>
        <taxon>Eukaryota</taxon>
        <taxon>Sar</taxon>
        <taxon>Alveolata</taxon>
        <taxon>Ciliophora</taxon>
        <taxon>Intramacronucleata</taxon>
        <taxon>Oligohymenophorea</taxon>
        <taxon>Hymenostomatida</taxon>
        <taxon>Tetrahymenina</taxon>
        <taxon>Tetrahymenidae</taxon>
        <taxon>Tetrahymena</taxon>
    </lineage>
</organism>
<feature type="region of interest" description="Disordered" evidence="1">
    <location>
        <begin position="122"/>
        <end position="170"/>
    </location>
</feature>
<evidence type="ECO:0000313" key="5">
    <source>
        <dbReference type="Proteomes" id="UP000009168"/>
    </source>
</evidence>
<evidence type="ECO:0000256" key="2">
    <source>
        <dbReference type="SAM" id="Phobius"/>
    </source>
</evidence>
<dbReference type="HOGENOM" id="CLU_751214_0_0_1"/>
<dbReference type="InParanoid" id="I7MFE0"/>
<sequence>MRIIYKILLLSLLLIVTKSVFIRKQTIKSDDVLGQVVIVEEYNTQDQANLDTYIQQNAQFIEEELDYASQLANMMLNSLENELVDDKLIKNGGPVFNALENLKGVVNEMQQAEHDYLEEVKHEREETEQTLSELEKQVKEDSNKLQTKKKDKKPKLSTIQTPREQYKQEKKLQNPNLVQKLYQEGQKLNQFNDTVNKKHDNLNKLLDDIQQIIQRQEERDEVNDLITDYGKVDQQQINDWIQDDYDSQEETEEQINITQPKNMDQSTKSQQEVNSKSQNFNSTPEKAKKEDLKIGLGPQISMKQTTSYKPLYKDPSIIIGVISFLLLLGGLGYYFIRSKMNLRKSSSTILEQAGEISLSQGKYEKVKII</sequence>
<accession>I7MFE0</accession>
<feature type="compositionally biased region" description="Basic residues" evidence="1">
    <location>
        <begin position="146"/>
        <end position="155"/>
    </location>
</feature>
<dbReference type="KEGG" id="tet:TTHERM_00590170"/>
<dbReference type="RefSeq" id="XP_001019925.3">
    <property type="nucleotide sequence ID" value="XM_001019925.3"/>
</dbReference>
<keyword evidence="5" id="KW-1185">Reference proteome</keyword>
<gene>
    <name evidence="4" type="ORF">TTHERM_00590170</name>
</gene>
<feature type="signal peptide" evidence="3">
    <location>
        <begin position="1"/>
        <end position="19"/>
    </location>
</feature>
<feature type="compositionally biased region" description="Basic and acidic residues" evidence="1">
    <location>
        <begin position="122"/>
        <end position="143"/>
    </location>
</feature>
<proteinExistence type="predicted"/>
<feature type="region of interest" description="Disordered" evidence="1">
    <location>
        <begin position="246"/>
        <end position="288"/>
    </location>
</feature>
<feature type="chain" id="PRO_5003712203" evidence="3">
    <location>
        <begin position="20"/>
        <end position="369"/>
    </location>
</feature>
<keyword evidence="3" id="KW-0732">Signal</keyword>
<keyword evidence="2" id="KW-0472">Membrane</keyword>
<evidence type="ECO:0000256" key="3">
    <source>
        <dbReference type="SAM" id="SignalP"/>
    </source>
</evidence>
<keyword evidence="2" id="KW-1133">Transmembrane helix</keyword>
<feature type="transmembrane region" description="Helical" evidence="2">
    <location>
        <begin position="317"/>
        <end position="336"/>
    </location>
</feature>
<dbReference type="EMBL" id="GG662637">
    <property type="protein sequence ID" value="EAR99680.3"/>
    <property type="molecule type" value="Genomic_DNA"/>
</dbReference>